<reference evidence="1" key="1">
    <citation type="journal article" date="2020" name="Stud. Mycol.">
        <title>101 Dothideomycetes genomes: a test case for predicting lifestyles and emergence of pathogens.</title>
        <authorList>
            <person name="Haridas S."/>
            <person name="Albert R."/>
            <person name="Binder M."/>
            <person name="Bloem J."/>
            <person name="Labutti K."/>
            <person name="Salamov A."/>
            <person name="Andreopoulos B."/>
            <person name="Baker S."/>
            <person name="Barry K."/>
            <person name="Bills G."/>
            <person name="Bluhm B."/>
            <person name="Cannon C."/>
            <person name="Castanera R."/>
            <person name="Culley D."/>
            <person name="Daum C."/>
            <person name="Ezra D."/>
            <person name="Gonzalez J."/>
            <person name="Henrissat B."/>
            <person name="Kuo A."/>
            <person name="Liang C."/>
            <person name="Lipzen A."/>
            <person name="Lutzoni F."/>
            <person name="Magnuson J."/>
            <person name="Mondo S."/>
            <person name="Nolan M."/>
            <person name="Ohm R."/>
            <person name="Pangilinan J."/>
            <person name="Park H.-J."/>
            <person name="Ramirez L."/>
            <person name="Alfaro M."/>
            <person name="Sun H."/>
            <person name="Tritt A."/>
            <person name="Yoshinaga Y."/>
            <person name="Zwiers L.-H."/>
            <person name="Turgeon B."/>
            <person name="Goodwin S."/>
            <person name="Spatafora J."/>
            <person name="Crous P."/>
            <person name="Grigoriev I."/>
        </authorList>
    </citation>
    <scope>NUCLEOTIDE SEQUENCE</scope>
    <source>
        <strain evidence="1">CBS 113389</strain>
    </source>
</reference>
<evidence type="ECO:0000313" key="2">
    <source>
        <dbReference type="Proteomes" id="UP000799767"/>
    </source>
</evidence>
<dbReference type="GeneID" id="54478346"/>
<dbReference type="Proteomes" id="UP000799767">
    <property type="component" value="Unassembled WGS sequence"/>
</dbReference>
<sequence>MLRYDPLSGQVFTERLVKTRDRLTNPSRPAEERRTPYEMQLEAERLKHLGVESLHAKAMRKLIVNARSLTPDALRATPAPITMQIWKEIIRENRVTLGVWNIFTNSGHADSTFVHSPRPMRLGGPHVVDTFSAISSPNFAWVTTLTLDSFLGTAADLNQVTRIVNLRSLEMRHTSPETETAFDDGIVEYWALRAGQALGEPFAVLRSLIIVGAPNITKYSFPSFQRFPSLQTLVLSETGIKHKHRHFASKCDWRIDTNGPYASMVKAGITSSRGNPRVHLCDVTRDYVFSLRSSSLSKDYNASAARTDTLPLLSMHFYGGRNMQRIVKTDLEDVLCFERKEAGATNEEEADEGNDEAGLFSVKGVFVFKGKKIKFEDESEVKEVNDGTKEVALPVFKKRKIRSGKEKELEGALGAMLSDGVSAGLGIFPTREG</sequence>
<proteinExistence type="predicted"/>
<keyword evidence="2" id="KW-1185">Reference proteome</keyword>
<accession>A0A6A6PPH1</accession>
<dbReference type="AlphaFoldDB" id="A0A6A6PPH1"/>
<organism evidence="1 2">
    <name type="scientific">Neohortaea acidophila</name>
    <dbReference type="NCBI Taxonomy" id="245834"/>
    <lineage>
        <taxon>Eukaryota</taxon>
        <taxon>Fungi</taxon>
        <taxon>Dikarya</taxon>
        <taxon>Ascomycota</taxon>
        <taxon>Pezizomycotina</taxon>
        <taxon>Dothideomycetes</taxon>
        <taxon>Dothideomycetidae</taxon>
        <taxon>Mycosphaerellales</taxon>
        <taxon>Teratosphaeriaceae</taxon>
        <taxon>Neohortaea</taxon>
    </lineage>
</organism>
<dbReference type="OrthoDB" id="5273928at2759"/>
<dbReference type="EMBL" id="MU001637">
    <property type="protein sequence ID" value="KAF2481815.1"/>
    <property type="molecule type" value="Genomic_DNA"/>
</dbReference>
<dbReference type="RefSeq" id="XP_033588385.1">
    <property type="nucleotide sequence ID" value="XM_033737344.1"/>
</dbReference>
<name>A0A6A6PPH1_9PEZI</name>
<protein>
    <submittedName>
        <fullName evidence="1">Uncharacterized protein</fullName>
    </submittedName>
</protein>
<gene>
    <name evidence="1" type="ORF">BDY17DRAFT_325329</name>
</gene>
<evidence type="ECO:0000313" key="1">
    <source>
        <dbReference type="EMBL" id="KAF2481815.1"/>
    </source>
</evidence>